<dbReference type="AlphaFoldDB" id="A0A2M7TNS9"/>
<evidence type="ECO:0000313" key="2">
    <source>
        <dbReference type="EMBL" id="PIZ49598.1"/>
    </source>
</evidence>
<accession>A0A2M7TNS9</accession>
<dbReference type="GO" id="GO:0016491">
    <property type="term" value="F:oxidoreductase activity"/>
    <property type="evidence" value="ECO:0007669"/>
    <property type="project" value="InterPro"/>
</dbReference>
<dbReference type="Proteomes" id="UP000229753">
    <property type="component" value="Unassembled WGS sequence"/>
</dbReference>
<dbReference type="PRINTS" id="PR00469">
    <property type="entry name" value="PNDRDTASEII"/>
</dbReference>
<reference evidence="3" key="1">
    <citation type="submission" date="2017-09" db="EMBL/GenBank/DDBJ databases">
        <title>Depth-based differentiation of microbial function through sediment-hosted aquifers and enrichment of novel symbionts in the deep terrestrial subsurface.</title>
        <authorList>
            <person name="Probst A.J."/>
            <person name="Ladd B."/>
            <person name="Jarett J.K."/>
            <person name="Geller-Mcgrath D.E."/>
            <person name="Sieber C.M.K."/>
            <person name="Emerson J.B."/>
            <person name="Anantharaman K."/>
            <person name="Thomas B.C."/>
            <person name="Malmstrom R."/>
            <person name="Stieglmeier M."/>
            <person name="Klingl A."/>
            <person name="Woyke T."/>
            <person name="Ryan C.M."/>
            <person name="Banfield J.F."/>
        </authorList>
    </citation>
    <scope>NUCLEOTIDE SEQUENCE [LARGE SCALE GENOMIC DNA]</scope>
</reference>
<feature type="non-terminal residue" evidence="2">
    <location>
        <position position="1"/>
    </location>
</feature>
<dbReference type="SUPFAM" id="SSF51905">
    <property type="entry name" value="FAD/NAD(P)-binding domain"/>
    <property type="match status" value="1"/>
</dbReference>
<name>A0A2M7TNS9_9BACT</name>
<organism evidence="2 3">
    <name type="scientific">Candidatus Woesebacteria bacterium CG_4_10_14_0_2_um_filter_39_14</name>
    <dbReference type="NCBI Taxonomy" id="1975054"/>
    <lineage>
        <taxon>Bacteria</taxon>
        <taxon>Candidatus Woeseibacteriota</taxon>
    </lineage>
</organism>
<feature type="domain" description="FAD/NAD(P)-binding" evidence="1">
    <location>
        <begin position="5"/>
        <end position="46"/>
    </location>
</feature>
<dbReference type="Gene3D" id="3.50.50.60">
    <property type="entry name" value="FAD/NAD(P)-binding domain"/>
    <property type="match status" value="2"/>
</dbReference>
<evidence type="ECO:0000259" key="1">
    <source>
        <dbReference type="Pfam" id="PF07992"/>
    </source>
</evidence>
<sequence length="49" mass="5286">EIFVREEKYLAKTVVVATGAQTTWLGVPGEKELIGRGVSTCAPCDAPFF</sequence>
<dbReference type="InterPro" id="IPR036188">
    <property type="entry name" value="FAD/NAD-bd_sf"/>
</dbReference>
<gene>
    <name evidence="2" type="ORF">COY29_01455</name>
</gene>
<dbReference type="EMBL" id="PFNO01000045">
    <property type="protein sequence ID" value="PIZ49598.1"/>
    <property type="molecule type" value="Genomic_DNA"/>
</dbReference>
<evidence type="ECO:0000313" key="3">
    <source>
        <dbReference type="Proteomes" id="UP000229753"/>
    </source>
</evidence>
<comment type="caution">
    <text evidence="2">The sequence shown here is derived from an EMBL/GenBank/DDBJ whole genome shotgun (WGS) entry which is preliminary data.</text>
</comment>
<dbReference type="InterPro" id="IPR023753">
    <property type="entry name" value="FAD/NAD-binding_dom"/>
</dbReference>
<feature type="non-terminal residue" evidence="2">
    <location>
        <position position="49"/>
    </location>
</feature>
<proteinExistence type="predicted"/>
<protein>
    <submittedName>
        <fullName evidence="2">Thioredoxin-disulfide reductase</fullName>
    </submittedName>
</protein>
<dbReference type="Pfam" id="PF07992">
    <property type="entry name" value="Pyr_redox_2"/>
    <property type="match status" value="1"/>
</dbReference>